<evidence type="ECO:0000313" key="2">
    <source>
        <dbReference type="Proteomes" id="UP000014062"/>
    </source>
</evidence>
<name>A0A7U9HCF1_STRLI</name>
<sequence>MRFSGTVFAPRCSHHLCGKASPSTHPDTALFAVDPCLGFGSL</sequence>
<dbReference type="AlphaFoldDB" id="A0A7U9HCF1"/>
<protein>
    <submittedName>
        <fullName evidence="1">Uncharacterized protein</fullName>
    </submittedName>
</protein>
<gene>
    <name evidence="1" type="ORF">SLI_4925</name>
</gene>
<reference evidence="2" key="1">
    <citation type="journal article" date="2013" name="Genome Biol. Evol.">
        <title>The genome sequence of Streptomyces lividans 66 reveals a novel tRNA-dependent peptide biosynthetic system within a metal-related genomic island.</title>
        <authorList>
            <person name="Cruz-Morales P."/>
            <person name="Vijgenboom E."/>
            <person name="Iruegas-Bocardo F."/>
            <person name="Girard G."/>
            <person name="Yanez-Guerra L.A."/>
            <person name="Ramos-Aboites H.E."/>
            <person name="Pernodet J.L."/>
            <person name="Anne J."/>
            <person name="van Wezel G.P."/>
            <person name="Barona-Gomez F."/>
        </authorList>
    </citation>
    <scope>NUCLEOTIDE SEQUENCE [LARGE SCALE GENOMIC DNA]</scope>
    <source>
        <strain evidence="2">1326</strain>
    </source>
</reference>
<accession>A0A7U9HCF1</accession>
<dbReference type="Proteomes" id="UP000014062">
    <property type="component" value="Chromosome"/>
</dbReference>
<evidence type="ECO:0000313" key="1">
    <source>
        <dbReference type="EMBL" id="EOY49633.1"/>
    </source>
</evidence>
<dbReference type="EMBL" id="CM001889">
    <property type="protein sequence ID" value="EOY49633.1"/>
    <property type="molecule type" value="Genomic_DNA"/>
</dbReference>
<proteinExistence type="predicted"/>
<organism evidence="1 2">
    <name type="scientific">Streptomyces lividans 1326</name>
    <dbReference type="NCBI Taxonomy" id="1200984"/>
    <lineage>
        <taxon>Bacteria</taxon>
        <taxon>Bacillati</taxon>
        <taxon>Actinomycetota</taxon>
        <taxon>Actinomycetes</taxon>
        <taxon>Kitasatosporales</taxon>
        <taxon>Streptomycetaceae</taxon>
        <taxon>Streptomyces</taxon>
    </lineage>
</organism>